<dbReference type="EMBL" id="PCVN01000116">
    <property type="protein sequence ID" value="PIQ74030.1"/>
    <property type="molecule type" value="Genomic_DNA"/>
</dbReference>
<dbReference type="Pfam" id="PF17762">
    <property type="entry name" value="HTH_ParB"/>
    <property type="match status" value="1"/>
</dbReference>
<comment type="caution">
    <text evidence="2">The sequence shown here is derived from an EMBL/GenBank/DDBJ whole genome shotgun (WGS) entry which is preliminary data.</text>
</comment>
<sequence>MSRDGLEIIAAFFEKGCCQHRYQAAWLPLNLINVLPQPRKTFECIKELALDIASKGMMNPVIVAAFSRKYCEAYLSTINELWNSSFGVDELVCCSGSGEKIFYVLLAGERRFRSCQLLYQRGCDECLGVNGPEEPGVCFRRHFQNNGEIEVRLCVNIPPLAAIFLQFSENTHMSVPAHEEARAHEQLFKLIKGIDLSFSLTKFARCVGRNPSTIRNALRFCGLPVFIREAVERGEIKYGIALELSRLVERGIGDEDLKWWILRARAENYSVMAFHGVVNNFLEGVASKQISIFDLFDSEAERERRLANVRHTVARGVIRQLWAILGYWQDVLRLCEEGQIGPVFSEESPIRLLRKQTKLLKEKILPHLEAFLPKTAIREISTTLKEAQRILNDDEVSH</sequence>
<gene>
    <name evidence="2" type="ORF">COV85_04335</name>
</gene>
<dbReference type="GO" id="GO:0007059">
    <property type="term" value="P:chromosome segregation"/>
    <property type="evidence" value="ECO:0007669"/>
    <property type="project" value="TreeGrafter"/>
</dbReference>
<evidence type="ECO:0000313" key="2">
    <source>
        <dbReference type="EMBL" id="PIQ74030.1"/>
    </source>
</evidence>
<dbReference type="GO" id="GO:0005694">
    <property type="term" value="C:chromosome"/>
    <property type="evidence" value="ECO:0007669"/>
    <property type="project" value="TreeGrafter"/>
</dbReference>
<dbReference type="AlphaFoldDB" id="A0A2H0KPF0"/>
<dbReference type="PANTHER" id="PTHR33375">
    <property type="entry name" value="CHROMOSOME-PARTITIONING PROTEIN PARB-RELATED"/>
    <property type="match status" value="1"/>
</dbReference>
<protein>
    <recommendedName>
        <fullName evidence="1">ParB/Spo0J HTH domain-containing protein</fullName>
    </recommendedName>
</protein>
<dbReference type="PANTHER" id="PTHR33375:SF1">
    <property type="entry name" value="CHROMOSOME-PARTITIONING PROTEIN PARB-RELATED"/>
    <property type="match status" value="1"/>
</dbReference>
<reference evidence="2 3" key="1">
    <citation type="submission" date="2017-09" db="EMBL/GenBank/DDBJ databases">
        <title>Depth-based differentiation of microbial function through sediment-hosted aquifers and enrichment of novel symbionts in the deep terrestrial subsurface.</title>
        <authorList>
            <person name="Probst A.J."/>
            <person name="Ladd B."/>
            <person name="Jarett J.K."/>
            <person name="Geller-Mcgrath D.E."/>
            <person name="Sieber C.M."/>
            <person name="Emerson J.B."/>
            <person name="Anantharaman K."/>
            <person name="Thomas B.C."/>
            <person name="Malmstrom R."/>
            <person name="Stieglmeier M."/>
            <person name="Klingl A."/>
            <person name="Woyke T."/>
            <person name="Ryan C.M."/>
            <person name="Banfield J.F."/>
        </authorList>
    </citation>
    <scope>NUCLEOTIDE SEQUENCE [LARGE SCALE GENOMIC DNA]</scope>
    <source>
        <strain evidence="2">CG11_big_fil_rev_8_21_14_0_20_44_10</strain>
    </source>
</reference>
<dbReference type="Gene3D" id="1.10.10.2830">
    <property type="match status" value="1"/>
</dbReference>
<feature type="domain" description="ParB/Spo0J HTH" evidence="1">
    <location>
        <begin position="179"/>
        <end position="248"/>
    </location>
</feature>
<dbReference type="Gene3D" id="3.90.1530.30">
    <property type="match status" value="1"/>
</dbReference>
<proteinExistence type="predicted"/>
<name>A0A2H0KPF0_9BACT</name>
<evidence type="ECO:0000259" key="1">
    <source>
        <dbReference type="Pfam" id="PF17762"/>
    </source>
</evidence>
<dbReference type="Proteomes" id="UP000231550">
    <property type="component" value="Unassembled WGS sequence"/>
</dbReference>
<dbReference type="InterPro" id="IPR041468">
    <property type="entry name" value="HTH_ParB/Spo0J"/>
</dbReference>
<dbReference type="SUPFAM" id="SSF109709">
    <property type="entry name" value="KorB DNA-binding domain-like"/>
    <property type="match status" value="1"/>
</dbReference>
<organism evidence="2 3">
    <name type="scientific">Candidatus Portnoybacteria bacterium CG11_big_fil_rev_8_21_14_0_20_44_10</name>
    <dbReference type="NCBI Taxonomy" id="1974818"/>
    <lineage>
        <taxon>Bacteria</taxon>
        <taxon>Candidatus Portnoyibacteriota</taxon>
    </lineage>
</organism>
<accession>A0A2H0KPF0</accession>
<dbReference type="InterPro" id="IPR050336">
    <property type="entry name" value="Chromosome_partition/occlusion"/>
</dbReference>
<evidence type="ECO:0000313" key="3">
    <source>
        <dbReference type="Proteomes" id="UP000231550"/>
    </source>
</evidence>